<evidence type="ECO:0000259" key="11">
    <source>
        <dbReference type="Pfam" id="PF03725"/>
    </source>
</evidence>
<dbReference type="GO" id="GO:0009022">
    <property type="term" value="F:tRNA nucleotidyltransferase activity"/>
    <property type="evidence" value="ECO:0007669"/>
    <property type="project" value="UniProtKB-EC"/>
</dbReference>
<dbReference type="Pfam" id="PF03725">
    <property type="entry name" value="RNase_PH_C"/>
    <property type="match status" value="1"/>
</dbReference>
<dbReference type="InterPro" id="IPR050080">
    <property type="entry name" value="RNase_PH"/>
</dbReference>
<accession>A0ABV8JNU0</accession>
<feature type="binding site" evidence="8">
    <location>
        <begin position="124"/>
        <end position="126"/>
    </location>
    <ligand>
        <name>phosphate</name>
        <dbReference type="ChEBI" id="CHEBI:43474"/>
        <note>substrate</note>
    </ligand>
</feature>
<evidence type="ECO:0000256" key="8">
    <source>
        <dbReference type="HAMAP-Rule" id="MF_00564"/>
    </source>
</evidence>
<keyword evidence="13" id="KW-1185">Reference proteome</keyword>
<comment type="caution">
    <text evidence="12">The sequence shown here is derived from an EMBL/GenBank/DDBJ whole genome shotgun (WGS) entry which is preliminary data.</text>
</comment>
<dbReference type="PANTHER" id="PTHR11953:SF0">
    <property type="entry name" value="EXOSOME COMPLEX COMPONENT RRP41"/>
    <property type="match status" value="1"/>
</dbReference>
<gene>
    <name evidence="8 12" type="primary">rph</name>
    <name evidence="12" type="ORF">ACFOUO_16665</name>
</gene>
<dbReference type="InterPro" id="IPR018336">
    <property type="entry name" value="RNase_PH_CS"/>
</dbReference>
<dbReference type="InterPro" id="IPR002381">
    <property type="entry name" value="RNase_PH_bac-type"/>
</dbReference>
<dbReference type="NCBIfam" id="TIGR01966">
    <property type="entry name" value="RNasePH"/>
    <property type="match status" value="1"/>
</dbReference>
<feature type="domain" description="Exoribonuclease phosphorolytic" evidence="11">
    <location>
        <begin position="157"/>
        <end position="224"/>
    </location>
</feature>
<dbReference type="Pfam" id="PF01138">
    <property type="entry name" value="RNase_PH"/>
    <property type="match status" value="1"/>
</dbReference>
<name>A0ABV8JNU0_9BACL</name>
<sequence length="268" mass="29143">MRVDGRQQNELRKVEMIPDYIKHAEGSVYISIGDTKVICTASVEERVPPFLRGSGKGWITAEYAMLPRATQTRSIRESSKGKVGGRTMEIQRLIGRSLRSVIQLEKLGERTIWLDCDVIQADGGTRTASITGAYVAMAQALHRLVKTGALSRMPVTDYLAATSVGIVDGVPCLDLCYEEDSRAHVDMNVVMTGAGKYVEVQGTGEDAPFSPEELNQLLGLGKEGIDRLVALQKDVLKEAGRGIGGDSDDTRQSAVAVDRARVRHTKPS</sequence>
<keyword evidence="6 8" id="KW-0548">Nucleotidyltransferase</keyword>
<dbReference type="Gene3D" id="3.30.230.70">
    <property type="entry name" value="GHMP Kinase, N-terminal domain"/>
    <property type="match status" value="1"/>
</dbReference>
<dbReference type="PROSITE" id="PS01277">
    <property type="entry name" value="RIBONUCLEASE_PH"/>
    <property type="match status" value="1"/>
</dbReference>
<reference evidence="13" key="1">
    <citation type="journal article" date="2019" name="Int. J. Syst. Evol. Microbiol.">
        <title>The Global Catalogue of Microorganisms (GCM) 10K type strain sequencing project: providing services to taxonomists for standard genome sequencing and annotation.</title>
        <authorList>
            <consortium name="The Broad Institute Genomics Platform"/>
            <consortium name="The Broad Institute Genome Sequencing Center for Infectious Disease"/>
            <person name="Wu L."/>
            <person name="Ma J."/>
        </authorList>
    </citation>
    <scope>NUCLEOTIDE SEQUENCE [LARGE SCALE GENOMIC DNA]</scope>
    <source>
        <strain evidence="13">IBRC-M 10813</strain>
    </source>
</reference>
<evidence type="ECO:0000256" key="2">
    <source>
        <dbReference type="ARBA" id="ARBA00022552"/>
    </source>
</evidence>
<dbReference type="InterPro" id="IPR001247">
    <property type="entry name" value="ExoRNase_PH_dom1"/>
</dbReference>
<comment type="similarity">
    <text evidence="1 8">Belongs to the RNase PH family.</text>
</comment>
<protein>
    <recommendedName>
        <fullName evidence="8">Ribonuclease PH</fullName>
        <shortName evidence="8">RNase PH</shortName>
        <ecNumber evidence="8">2.7.7.56</ecNumber>
    </recommendedName>
    <alternativeName>
        <fullName evidence="8">tRNA nucleotidyltransferase</fullName>
    </alternativeName>
</protein>
<dbReference type="Proteomes" id="UP001595843">
    <property type="component" value="Unassembled WGS sequence"/>
</dbReference>
<comment type="function">
    <text evidence="8">Phosphorolytic 3'-5' exoribonuclease that plays an important role in tRNA 3'-end maturation. Removes nucleotide residues following the 3'-CCA terminus of tRNAs; can also add nucleotides to the ends of RNA molecules by using nucleoside diphosphates as substrates, but this may not be physiologically important. Probably plays a role in initiation of 16S rRNA degradation (leading to ribosome degradation) during starvation.</text>
</comment>
<dbReference type="InterPro" id="IPR020568">
    <property type="entry name" value="Ribosomal_Su5_D2-typ_SF"/>
</dbReference>
<dbReference type="CDD" id="cd11362">
    <property type="entry name" value="RNase_PH_bact"/>
    <property type="match status" value="1"/>
</dbReference>
<keyword evidence="7" id="KW-0694">RNA-binding</keyword>
<dbReference type="HAMAP" id="MF_00564">
    <property type="entry name" value="RNase_PH"/>
    <property type="match status" value="1"/>
</dbReference>
<feature type="domain" description="Exoribonuclease phosphorolytic" evidence="10">
    <location>
        <begin position="10"/>
        <end position="140"/>
    </location>
</feature>
<evidence type="ECO:0000256" key="7">
    <source>
        <dbReference type="ARBA" id="ARBA00022884"/>
    </source>
</evidence>
<comment type="catalytic activity">
    <reaction evidence="8">
        <text>tRNA(n+1) + phosphate = tRNA(n) + a ribonucleoside 5'-diphosphate</text>
        <dbReference type="Rhea" id="RHEA:10628"/>
        <dbReference type="Rhea" id="RHEA-COMP:17343"/>
        <dbReference type="Rhea" id="RHEA-COMP:17344"/>
        <dbReference type="ChEBI" id="CHEBI:43474"/>
        <dbReference type="ChEBI" id="CHEBI:57930"/>
        <dbReference type="ChEBI" id="CHEBI:173114"/>
        <dbReference type="EC" id="2.7.7.56"/>
    </reaction>
</comment>
<dbReference type="InterPro" id="IPR015847">
    <property type="entry name" value="ExoRNase_PH_dom2"/>
</dbReference>
<evidence type="ECO:0000313" key="13">
    <source>
        <dbReference type="Proteomes" id="UP001595843"/>
    </source>
</evidence>
<dbReference type="SUPFAM" id="SSF55666">
    <property type="entry name" value="Ribonuclease PH domain 2-like"/>
    <property type="match status" value="1"/>
</dbReference>
<evidence type="ECO:0000256" key="4">
    <source>
        <dbReference type="ARBA" id="ARBA00022679"/>
    </source>
</evidence>
<keyword evidence="3 8" id="KW-0820">tRNA-binding</keyword>
<dbReference type="EMBL" id="JBHSAP010000018">
    <property type="protein sequence ID" value="MFC4078432.1"/>
    <property type="molecule type" value="Genomic_DNA"/>
</dbReference>
<evidence type="ECO:0000256" key="3">
    <source>
        <dbReference type="ARBA" id="ARBA00022555"/>
    </source>
</evidence>
<evidence type="ECO:0000256" key="9">
    <source>
        <dbReference type="SAM" id="MobiDB-lite"/>
    </source>
</evidence>
<dbReference type="PANTHER" id="PTHR11953">
    <property type="entry name" value="EXOSOME COMPLEX COMPONENT"/>
    <property type="match status" value="1"/>
</dbReference>
<evidence type="ECO:0000313" key="12">
    <source>
        <dbReference type="EMBL" id="MFC4078432.1"/>
    </source>
</evidence>
<dbReference type="SUPFAM" id="SSF54211">
    <property type="entry name" value="Ribosomal protein S5 domain 2-like"/>
    <property type="match status" value="1"/>
</dbReference>
<dbReference type="EC" id="2.7.7.56" evidence="8"/>
<keyword evidence="4 8" id="KW-0808">Transferase</keyword>
<evidence type="ECO:0000256" key="1">
    <source>
        <dbReference type="ARBA" id="ARBA00006678"/>
    </source>
</evidence>
<proteinExistence type="inferred from homology"/>
<dbReference type="InterPro" id="IPR027408">
    <property type="entry name" value="PNPase/RNase_PH_dom_sf"/>
</dbReference>
<comment type="subunit">
    <text evidence="8">Homohexameric ring arranged as a trimer of dimers.</text>
</comment>
<keyword evidence="2 8" id="KW-0698">rRNA processing</keyword>
<organism evidence="12 13">
    <name type="scientific">Salinithrix halophila</name>
    <dbReference type="NCBI Taxonomy" id="1485204"/>
    <lineage>
        <taxon>Bacteria</taxon>
        <taxon>Bacillati</taxon>
        <taxon>Bacillota</taxon>
        <taxon>Bacilli</taxon>
        <taxon>Bacillales</taxon>
        <taxon>Thermoactinomycetaceae</taxon>
        <taxon>Salinithrix</taxon>
    </lineage>
</organism>
<evidence type="ECO:0000256" key="6">
    <source>
        <dbReference type="ARBA" id="ARBA00022695"/>
    </source>
</evidence>
<dbReference type="RefSeq" id="WP_380706237.1">
    <property type="nucleotide sequence ID" value="NZ_JBHSAP010000018.1"/>
</dbReference>
<feature type="binding site" evidence="8">
    <location>
        <position position="86"/>
    </location>
    <ligand>
        <name>phosphate</name>
        <dbReference type="ChEBI" id="CHEBI:43474"/>
        <note>substrate</note>
    </ligand>
</feature>
<evidence type="ECO:0000256" key="5">
    <source>
        <dbReference type="ARBA" id="ARBA00022694"/>
    </source>
</evidence>
<keyword evidence="5 8" id="KW-0819">tRNA processing</keyword>
<evidence type="ECO:0000259" key="10">
    <source>
        <dbReference type="Pfam" id="PF01138"/>
    </source>
</evidence>
<feature type="region of interest" description="Disordered" evidence="9">
    <location>
        <begin position="240"/>
        <end position="268"/>
    </location>
</feature>
<dbReference type="InterPro" id="IPR036345">
    <property type="entry name" value="ExoRNase_PH_dom2_sf"/>
</dbReference>